<dbReference type="Gramene" id="TVU20130">
    <property type="protein sequence ID" value="TVU20130"/>
    <property type="gene ID" value="EJB05_36323"/>
</dbReference>
<dbReference type="EMBL" id="RWGY01000029">
    <property type="protein sequence ID" value="TVU20130.1"/>
    <property type="molecule type" value="Genomic_DNA"/>
</dbReference>
<name>A0A5J9UAC2_9POAL</name>
<reference evidence="1 2" key="1">
    <citation type="journal article" date="2019" name="Sci. Rep.">
        <title>A high-quality genome of Eragrostis curvula grass provides insights into Poaceae evolution and supports new strategies to enhance forage quality.</title>
        <authorList>
            <person name="Carballo J."/>
            <person name="Santos B.A.C.M."/>
            <person name="Zappacosta D."/>
            <person name="Garbus I."/>
            <person name="Selva J.P."/>
            <person name="Gallo C.A."/>
            <person name="Diaz A."/>
            <person name="Albertini E."/>
            <person name="Caccamo M."/>
            <person name="Echenique V."/>
        </authorList>
    </citation>
    <scope>NUCLEOTIDE SEQUENCE [LARGE SCALE GENOMIC DNA]</scope>
    <source>
        <strain evidence="2">cv. Victoria</strain>
        <tissue evidence="1">Leaf</tissue>
    </source>
</reference>
<gene>
    <name evidence="1" type="ORF">EJB05_36323</name>
</gene>
<accession>A0A5J9UAC2</accession>
<keyword evidence="2" id="KW-1185">Reference proteome</keyword>
<evidence type="ECO:0000313" key="1">
    <source>
        <dbReference type="EMBL" id="TVU20130.1"/>
    </source>
</evidence>
<organism evidence="1 2">
    <name type="scientific">Eragrostis curvula</name>
    <name type="common">weeping love grass</name>
    <dbReference type="NCBI Taxonomy" id="38414"/>
    <lineage>
        <taxon>Eukaryota</taxon>
        <taxon>Viridiplantae</taxon>
        <taxon>Streptophyta</taxon>
        <taxon>Embryophyta</taxon>
        <taxon>Tracheophyta</taxon>
        <taxon>Spermatophyta</taxon>
        <taxon>Magnoliopsida</taxon>
        <taxon>Liliopsida</taxon>
        <taxon>Poales</taxon>
        <taxon>Poaceae</taxon>
        <taxon>PACMAD clade</taxon>
        <taxon>Chloridoideae</taxon>
        <taxon>Eragrostideae</taxon>
        <taxon>Eragrostidinae</taxon>
        <taxon>Eragrostis</taxon>
    </lineage>
</organism>
<feature type="non-terminal residue" evidence="1">
    <location>
        <position position="1"/>
    </location>
</feature>
<proteinExistence type="predicted"/>
<dbReference type="Proteomes" id="UP000324897">
    <property type="component" value="Chromosome 7"/>
</dbReference>
<sequence>MTTNGRMAWLDAPRSLAIGSLKTKREVREKKNILIAVLRDKLVYRPVRRQPSRGLASSGAPHAVAAVQEQPRLEHPVLDHLLRGTSVIRGHEVPRPVHHGVRQRTVALHVPRELLPVAAVDPPHGAVGVLERGQAVPVDAAEPRLVDTTPSRRSRIPWYSSTRVARSSASTRGRTLFITSSCIAAPTASLHSSHASSPRTPSAAFASAVLRNAATGAVAYGRCFP</sequence>
<dbReference type="AlphaFoldDB" id="A0A5J9UAC2"/>
<comment type="caution">
    <text evidence="1">The sequence shown here is derived from an EMBL/GenBank/DDBJ whole genome shotgun (WGS) entry which is preliminary data.</text>
</comment>
<protein>
    <submittedName>
        <fullName evidence="1">Uncharacterized protein</fullName>
    </submittedName>
</protein>
<evidence type="ECO:0000313" key="2">
    <source>
        <dbReference type="Proteomes" id="UP000324897"/>
    </source>
</evidence>